<dbReference type="GO" id="GO:0016020">
    <property type="term" value="C:membrane"/>
    <property type="evidence" value="ECO:0007669"/>
    <property type="project" value="UniProtKB-SubCell"/>
</dbReference>
<dbReference type="Pfam" id="PF04138">
    <property type="entry name" value="GtrA_DPMS_TM"/>
    <property type="match status" value="1"/>
</dbReference>
<dbReference type="GO" id="GO:0000271">
    <property type="term" value="P:polysaccharide biosynthetic process"/>
    <property type="evidence" value="ECO:0007669"/>
    <property type="project" value="InterPro"/>
</dbReference>
<feature type="transmembrane region" description="Helical" evidence="5">
    <location>
        <begin position="40"/>
        <end position="62"/>
    </location>
</feature>
<dbReference type="InterPro" id="IPR007267">
    <property type="entry name" value="GtrA_DPMS_TM"/>
</dbReference>
<dbReference type="Proteomes" id="UP000598997">
    <property type="component" value="Unassembled WGS sequence"/>
</dbReference>
<dbReference type="EMBL" id="BMIO01000004">
    <property type="protein sequence ID" value="GGD41099.1"/>
    <property type="molecule type" value="Genomic_DNA"/>
</dbReference>
<keyword evidence="4 5" id="KW-0472">Membrane</keyword>
<comment type="subcellular location">
    <subcellularLocation>
        <location evidence="1">Membrane</location>
        <topology evidence="1">Multi-pass membrane protein</topology>
    </subcellularLocation>
</comment>
<evidence type="ECO:0000256" key="1">
    <source>
        <dbReference type="ARBA" id="ARBA00004141"/>
    </source>
</evidence>
<evidence type="ECO:0000256" key="2">
    <source>
        <dbReference type="ARBA" id="ARBA00022692"/>
    </source>
</evidence>
<sequence length="140" mass="14381">MTDVAAIRRFVAYGFASVAALGVDLACFFALMAMHVAAPAAAAGGYAAGILAHWFASSRFVFTGRVASEGKARAAQQGLFVGSALVGLALTWAIVAACTAMGIDARVAKLIAIGASFFATFLLRLRFVFTEDQAAPAGTN</sequence>
<dbReference type="OrthoDB" id="7427719at2"/>
<protein>
    <recommendedName>
        <fullName evidence="6">GtrA/DPMS transmembrane domain-containing protein</fullName>
    </recommendedName>
</protein>
<feature type="transmembrane region" description="Helical" evidence="5">
    <location>
        <begin position="74"/>
        <end position="95"/>
    </location>
</feature>
<name>A0A917DJE9_9SPHN</name>
<dbReference type="RefSeq" id="WP_066766715.1">
    <property type="nucleotide sequence ID" value="NZ_BMIO01000004.1"/>
</dbReference>
<keyword evidence="2 5" id="KW-0812">Transmembrane</keyword>
<comment type="caution">
    <text evidence="7">The sequence shown here is derived from an EMBL/GenBank/DDBJ whole genome shotgun (WGS) entry which is preliminary data.</text>
</comment>
<reference evidence="7 8" key="1">
    <citation type="journal article" date="2014" name="Int. J. Syst. Evol. Microbiol.">
        <title>Complete genome sequence of Corynebacterium casei LMG S-19264T (=DSM 44701T), isolated from a smear-ripened cheese.</title>
        <authorList>
            <consortium name="US DOE Joint Genome Institute (JGI-PGF)"/>
            <person name="Walter F."/>
            <person name="Albersmeier A."/>
            <person name="Kalinowski J."/>
            <person name="Ruckert C."/>
        </authorList>
    </citation>
    <scope>NUCLEOTIDE SEQUENCE [LARGE SCALE GENOMIC DNA]</scope>
    <source>
        <strain evidence="7 8">CGMCC 1.15358</strain>
    </source>
</reference>
<evidence type="ECO:0000313" key="7">
    <source>
        <dbReference type="EMBL" id="GGD41099.1"/>
    </source>
</evidence>
<accession>A0A917DJE9</accession>
<evidence type="ECO:0000313" key="8">
    <source>
        <dbReference type="Proteomes" id="UP000598997"/>
    </source>
</evidence>
<proteinExistence type="predicted"/>
<feature type="transmembrane region" description="Helical" evidence="5">
    <location>
        <begin position="107"/>
        <end position="125"/>
    </location>
</feature>
<evidence type="ECO:0000256" key="5">
    <source>
        <dbReference type="SAM" id="Phobius"/>
    </source>
</evidence>
<dbReference type="AlphaFoldDB" id="A0A917DJE9"/>
<evidence type="ECO:0000256" key="3">
    <source>
        <dbReference type="ARBA" id="ARBA00022989"/>
    </source>
</evidence>
<feature type="domain" description="GtrA/DPMS transmembrane" evidence="6">
    <location>
        <begin position="13"/>
        <end position="129"/>
    </location>
</feature>
<gene>
    <name evidence="7" type="ORF">GCM10010989_14040</name>
</gene>
<evidence type="ECO:0000259" key="6">
    <source>
        <dbReference type="Pfam" id="PF04138"/>
    </source>
</evidence>
<evidence type="ECO:0000256" key="4">
    <source>
        <dbReference type="ARBA" id="ARBA00023136"/>
    </source>
</evidence>
<organism evidence="7 8">
    <name type="scientific">Croceicoccus pelagius</name>
    <dbReference type="NCBI Taxonomy" id="1703341"/>
    <lineage>
        <taxon>Bacteria</taxon>
        <taxon>Pseudomonadati</taxon>
        <taxon>Pseudomonadota</taxon>
        <taxon>Alphaproteobacteria</taxon>
        <taxon>Sphingomonadales</taxon>
        <taxon>Erythrobacteraceae</taxon>
        <taxon>Croceicoccus</taxon>
    </lineage>
</organism>
<keyword evidence="3 5" id="KW-1133">Transmembrane helix</keyword>
<keyword evidence="8" id="KW-1185">Reference proteome</keyword>
<feature type="transmembrane region" description="Helical" evidence="5">
    <location>
        <begin position="12"/>
        <end position="34"/>
    </location>
</feature>